<evidence type="ECO:0000256" key="1">
    <source>
        <dbReference type="ARBA" id="ARBA00004196"/>
    </source>
</evidence>
<evidence type="ECO:0000256" key="3">
    <source>
        <dbReference type="ARBA" id="ARBA00022448"/>
    </source>
</evidence>
<evidence type="ECO:0000313" key="7">
    <source>
        <dbReference type="EMBL" id="MFC5402522.1"/>
    </source>
</evidence>
<dbReference type="SUPFAM" id="SSF53850">
    <property type="entry name" value="Periplasmic binding protein-like II"/>
    <property type="match status" value="1"/>
</dbReference>
<comment type="caution">
    <text evidence="7">The sequence shown here is derived from an EMBL/GenBank/DDBJ whole genome shotgun (WGS) entry which is preliminary data.</text>
</comment>
<keyword evidence="4 6" id="KW-0732">Signal</keyword>
<dbReference type="InterPro" id="IPR006059">
    <property type="entry name" value="SBP"/>
</dbReference>
<name>A0ABW0HRN4_9BACL</name>
<evidence type="ECO:0000256" key="6">
    <source>
        <dbReference type="SAM" id="SignalP"/>
    </source>
</evidence>
<feature type="compositionally biased region" description="Low complexity" evidence="5">
    <location>
        <begin position="37"/>
        <end position="61"/>
    </location>
</feature>
<gene>
    <name evidence="7" type="ORF">ACFPOF_07205</name>
</gene>
<evidence type="ECO:0000256" key="5">
    <source>
        <dbReference type="SAM" id="MobiDB-lite"/>
    </source>
</evidence>
<comment type="similarity">
    <text evidence="2">Belongs to the bacterial solute-binding protein 1 family.</text>
</comment>
<dbReference type="EMBL" id="JBHSMI010000013">
    <property type="protein sequence ID" value="MFC5402522.1"/>
    <property type="molecule type" value="Genomic_DNA"/>
</dbReference>
<evidence type="ECO:0000256" key="2">
    <source>
        <dbReference type="ARBA" id="ARBA00008520"/>
    </source>
</evidence>
<evidence type="ECO:0000313" key="8">
    <source>
        <dbReference type="Proteomes" id="UP001596113"/>
    </source>
</evidence>
<accession>A0ABW0HRN4</accession>
<dbReference type="Proteomes" id="UP001596113">
    <property type="component" value="Unassembled WGS sequence"/>
</dbReference>
<feature type="chain" id="PRO_5045653314" evidence="6">
    <location>
        <begin position="23"/>
        <end position="463"/>
    </location>
</feature>
<comment type="subcellular location">
    <subcellularLocation>
        <location evidence="1">Cell envelope</location>
    </subcellularLocation>
</comment>
<keyword evidence="8" id="KW-1185">Reference proteome</keyword>
<evidence type="ECO:0000256" key="4">
    <source>
        <dbReference type="ARBA" id="ARBA00022729"/>
    </source>
</evidence>
<protein>
    <submittedName>
        <fullName evidence="7">ABC transporter substrate-binding protein</fullName>
    </submittedName>
</protein>
<dbReference type="InterPro" id="IPR050490">
    <property type="entry name" value="Bact_solute-bd_prot1"/>
</dbReference>
<proteinExistence type="inferred from homology"/>
<feature type="region of interest" description="Disordered" evidence="5">
    <location>
        <begin position="26"/>
        <end position="61"/>
    </location>
</feature>
<dbReference type="RefSeq" id="WP_378131047.1">
    <property type="nucleotide sequence ID" value="NZ_JBHSMI010000013.1"/>
</dbReference>
<organism evidence="7 8">
    <name type="scientific">Cohnella soli</name>
    <dbReference type="NCBI Taxonomy" id="425005"/>
    <lineage>
        <taxon>Bacteria</taxon>
        <taxon>Bacillati</taxon>
        <taxon>Bacillota</taxon>
        <taxon>Bacilli</taxon>
        <taxon>Bacillales</taxon>
        <taxon>Paenibacillaceae</taxon>
        <taxon>Cohnella</taxon>
    </lineage>
</organism>
<dbReference type="PANTHER" id="PTHR43649">
    <property type="entry name" value="ARABINOSE-BINDING PROTEIN-RELATED"/>
    <property type="match status" value="1"/>
</dbReference>
<feature type="signal peptide" evidence="6">
    <location>
        <begin position="1"/>
        <end position="22"/>
    </location>
</feature>
<keyword evidence="3" id="KW-0813">Transport</keyword>
<dbReference type="PANTHER" id="PTHR43649:SF31">
    <property type="entry name" value="SN-GLYCEROL-3-PHOSPHATE-BINDING PERIPLASMIC PROTEIN UGPB"/>
    <property type="match status" value="1"/>
</dbReference>
<dbReference type="PROSITE" id="PS51257">
    <property type="entry name" value="PROKAR_LIPOPROTEIN"/>
    <property type="match status" value="1"/>
</dbReference>
<reference evidence="8" key="1">
    <citation type="journal article" date="2019" name="Int. J. Syst. Evol. Microbiol.">
        <title>The Global Catalogue of Microorganisms (GCM) 10K type strain sequencing project: providing services to taxonomists for standard genome sequencing and annotation.</title>
        <authorList>
            <consortium name="The Broad Institute Genomics Platform"/>
            <consortium name="The Broad Institute Genome Sequencing Center for Infectious Disease"/>
            <person name="Wu L."/>
            <person name="Ma J."/>
        </authorList>
    </citation>
    <scope>NUCLEOTIDE SEQUENCE [LARGE SCALE GENOMIC DNA]</scope>
    <source>
        <strain evidence="8">CGMCC 1.18575</strain>
    </source>
</reference>
<sequence>MRTKKTIFTGLASVLVLSAALAGCGNSNNSAKESERSSPTASSSASSSDNASPSASASSNAPKVAGDFEVQYCVGGYGDAWQKAVLSEFKQKYPDVNIKESAGPKINDQMKPRWIQGDPPDLVFIDCAGGLDVPQAIKDGQLMDLTDWYKTAENSDGELISANLIAQPQQYDGKIYSIPYVFGSWGTFYDQALFRKNNWEVPTDFDSFLAVSQKIKDSGMTPYIHAGVYPGYFNGGFLFPAIVSNNGDDPSIINDIASLKPGVFKSEPVMKALQQVVTMRDKGFIDKAAIALNHTDSQIQFVQHKDAFVPNGLWVENEMKKDTPAGFEFGMIPSITQKPGGKYIANPYSSPVAIAAKAKNPEAAKAFIQFMYTKKSATEFAELAGALLNYKIDLNGTKASGLSVSASKYYSSPDLIVLPAVSINADVTKEMENAIIALTAGKITPEEWADRVEKAAEKARAKG</sequence>
<dbReference type="Gene3D" id="3.40.190.10">
    <property type="entry name" value="Periplasmic binding protein-like II"/>
    <property type="match status" value="1"/>
</dbReference>
<dbReference type="Pfam" id="PF01547">
    <property type="entry name" value="SBP_bac_1"/>
    <property type="match status" value="1"/>
</dbReference>